<dbReference type="AlphaFoldDB" id="A0A1H2WAL7"/>
<dbReference type="STRING" id="1048340.SAMN05444487_10667"/>
<keyword evidence="2" id="KW-1185">Reference proteome</keyword>
<evidence type="ECO:0000313" key="2">
    <source>
        <dbReference type="Proteomes" id="UP000198534"/>
    </source>
</evidence>
<protein>
    <submittedName>
        <fullName evidence="1">Uncharacterized protein</fullName>
    </submittedName>
</protein>
<proteinExistence type="predicted"/>
<sequence>MKSMVEVASAAVAREKNPPPYLGVAGSFHHLPKPFQIDRIGHLLITSISWVKMIP</sequence>
<dbReference type="Proteomes" id="UP000198534">
    <property type="component" value="Unassembled WGS sequence"/>
</dbReference>
<organism evidence="1 2">
    <name type="scientific">Marininema mesophilum</name>
    <dbReference type="NCBI Taxonomy" id="1048340"/>
    <lineage>
        <taxon>Bacteria</taxon>
        <taxon>Bacillati</taxon>
        <taxon>Bacillota</taxon>
        <taxon>Bacilli</taxon>
        <taxon>Bacillales</taxon>
        <taxon>Thermoactinomycetaceae</taxon>
        <taxon>Marininema</taxon>
    </lineage>
</organism>
<accession>A0A1H2WAL7</accession>
<name>A0A1H2WAL7_9BACL</name>
<gene>
    <name evidence="1" type="ORF">SAMN05444487_10667</name>
</gene>
<evidence type="ECO:0000313" key="1">
    <source>
        <dbReference type="EMBL" id="SDW77565.1"/>
    </source>
</evidence>
<dbReference type="EMBL" id="FNNQ01000006">
    <property type="protein sequence ID" value="SDW77565.1"/>
    <property type="molecule type" value="Genomic_DNA"/>
</dbReference>
<reference evidence="1 2" key="1">
    <citation type="submission" date="2016-10" db="EMBL/GenBank/DDBJ databases">
        <authorList>
            <person name="de Groot N.N."/>
        </authorList>
    </citation>
    <scope>NUCLEOTIDE SEQUENCE [LARGE SCALE GENOMIC DNA]</scope>
    <source>
        <strain evidence="1 2">DSM 45610</strain>
    </source>
</reference>